<sequence length="520" mass="57663">MEDREMAGGQPGLGGQRRDGYHWAPAGYEAPRKISLALTQDHILTQDPSITGRSQRKTKAPPRFSQGERDICMTDEYRINKRPRESPAVVSGHDRGTGTVSVVIPTSDGQYESDVSSLTDLDDMPDPFADVNDDVPVIDQSPLSSAKQPEGGNCTERISILEKKLQEMQRENAVLKEQVSQLTDKHTASHRDNAAARCISISPPLADLHARAEEVKSLRRRLSRTLEMVELTRPLSEWDAVVESTGFIHSQMHTLSNYVAYVADSLHSIQEANGPVEVLTTDRELASLVDRTIASGSLLASDPVSAFRALAFGFLREHVFEAQERWRSLHCDSIMLAQYQQIIEQTISPDAVEKYHRAAVRLLIANSPDFKEIFVANYVEALYTKFMAMLTPFICKSQGVGTQLQRQLRTMLRHAIHLRAACYPARRIRYELVQFAPGSVYDPQSMQAEDEVGRSITIPDDGRTTRFVKVCVHGLIRAHSISETASGRKLVEALSCPFLAATGPAEGGRMVSGKATVILK</sequence>
<evidence type="ECO:0000313" key="4">
    <source>
        <dbReference type="Proteomes" id="UP001610446"/>
    </source>
</evidence>
<dbReference type="EMBL" id="JBFXLU010000288">
    <property type="protein sequence ID" value="KAL2831284.1"/>
    <property type="molecule type" value="Genomic_DNA"/>
</dbReference>
<protein>
    <submittedName>
        <fullName evidence="3">Uncharacterized protein</fullName>
    </submittedName>
</protein>
<name>A0ABR4IVJ7_9EURO</name>
<proteinExistence type="predicted"/>
<feature type="coiled-coil region" evidence="1">
    <location>
        <begin position="158"/>
        <end position="185"/>
    </location>
</feature>
<evidence type="ECO:0000313" key="3">
    <source>
        <dbReference type="EMBL" id="KAL2831284.1"/>
    </source>
</evidence>
<dbReference type="Proteomes" id="UP001610446">
    <property type="component" value="Unassembled WGS sequence"/>
</dbReference>
<keyword evidence="1" id="KW-0175">Coiled coil</keyword>
<evidence type="ECO:0000256" key="1">
    <source>
        <dbReference type="SAM" id="Coils"/>
    </source>
</evidence>
<comment type="caution">
    <text evidence="3">The sequence shown here is derived from an EMBL/GenBank/DDBJ whole genome shotgun (WGS) entry which is preliminary data.</text>
</comment>
<feature type="region of interest" description="Disordered" evidence="2">
    <location>
        <begin position="45"/>
        <end position="66"/>
    </location>
</feature>
<dbReference type="CDD" id="cd14686">
    <property type="entry name" value="bZIP"/>
    <property type="match status" value="1"/>
</dbReference>
<accession>A0ABR4IVJ7</accession>
<keyword evidence="4" id="KW-1185">Reference proteome</keyword>
<organism evidence="3 4">
    <name type="scientific">Aspergillus pseudoustus</name>
    <dbReference type="NCBI Taxonomy" id="1810923"/>
    <lineage>
        <taxon>Eukaryota</taxon>
        <taxon>Fungi</taxon>
        <taxon>Dikarya</taxon>
        <taxon>Ascomycota</taxon>
        <taxon>Pezizomycotina</taxon>
        <taxon>Eurotiomycetes</taxon>
        <taxon>Eurotiomycetidae</taxon>
        <taxon>Eurotiales</taxon>
        <taxon>Aspergillaceae</taxon>
        <taxon>Aspergillus</taxon>
        <taxon>Aspergillus subgen. Nidulantes</taxon>
    </lineage>
</organism>
<feature type="region of interest" description="Disordered" evidence="2">
    <location>
        <begin position="84"/>
        <end position="104"/>
    </location>
</feature>
<feature type="region of interest" description="Disordered" evidence="2">
    <location>
        <begin position="1"/>
        <end position="24"/>
    </location>
</feature>
<gene>
    <name evidence="3" type="ORF">BJY01DRAFT_254359</name>
</gene>
<reference evidence="3 4" key="1">
    <citation type="submission" date="2024-07" db="EMBL/GenBank/DDBJ databases">
        <title>Section-level genome sequencing and comparative genomics of Aspergillus sections Usti and Cavernicolus.</title>
        <authorList>
            <consortium name="Lawrence Berkeley National Laboratory"/>
            <person name="Nybo J.L."/>
            <person name="Vesth T.C."/>
            <person name="Theobald S."/>
            <person name="Frisvad J.C."/>
            <person name="Larsen T.O."/>
            <person name="Kjaerboelling I."/>
            <person name="Rothschild-Mancinelli K."/>
            <person name="Lyhne E.K."/>
            <person name="Kogle M.E."/>
            <person name="Barry K."/>
            <person name="Clum A."/>
            <person name="Na H."/>
            <person name="Ledsgaard L."/>
            <person name="Lin J."/>
            <person name="Lipzen A."/>
            <person name="Kuo A."/>
            <person name="Riley R."/>
            <person name="Mondo S."/>
            <person name="Labutti K."/>
            <person name="Haridas S."/>
            <person name="Pangalinan J."/>
            <person name="Salamov A.A."/>
            <person name="Simmons B.A."/>
            <person name="Magnuson J.K."/>
            <person name="Chen J."/>
            <person name="Drula E."/>
            <person name="Henrissat B."/>
            <person name="Wiebenga A."/>
            <person name="Lubbers R.J."/>
            <person name="Gomes A.C."/>
            <person name="Makela M.R."/>
            <person name="Stajich J."/>
            <person name="Grigoriev I.V."/>
            <person name="Mortensen U.H."/>
            <person name="De Vries R.P."/>
            <person name="Baker S.E."/>
            <person name="Andersen M.R."/>
        </authorList>
    </citation>
    <scope>NUCLEOTIDE SEQUENCE [LARGE SCALE GENOMIC DNA]</scope>
    <source>
        <strain evidence="3 4">CBS 123904</strain>
    </source>
</reference>
<evidence type="ECO:0000256" key="2">
    <source>
        <dbReference type="SAM" id="MobiDB-lite"/>
    </source>
</evidence>